<dbReference type="Gene3D" id="3.40.718.10">
    <property type="entry name" value="Isopropylmalate Dehydrogenase"/>
    <property type="match status" value="1"/>
</dbReference>
<proteinExistence type="predicted"/>
<dbReference type="SUPFAM" id="SSF53659">
    <property type="entry name" value="Isocitrate/Isopropylmalate dehydrogenase-like"/>
    <property type="match status" value="1"/>
</dbReference>
<gene>
    <name evidence="1" type="ORF">S01H1_47951</name>
</gene>
<sequence>MSKYHIAVLPGDGVGNDVMEAARIVLDTINLDAEYIHGDIGWEFWKNEGNP</sequence>
<evidence type="ECO:0008006" key="2">
    <source>
        <dbReference type="Google" id="ProtNLM"/>
    </source>
</evidence>
<comment type="caution">
    <text evidence="1">The sequence shown here is derived from an EMBL/GenBank/DDBJ whole genome shotgun (WGS) entry which is preliminary data.</text>
</comment>
<name>X0WM29_9ZZZZ</name>
<organism evidence="1">
    <name type="scientific">marine sediment metagenome</name>
    <dbReference type="NCBI Taxonomy" id="412755"/>
    <lineage>
        <taxon>unclassified sequences</taxon>
        <taxon>metagenomes</taxon>
        <taxon>ecological metagenomes</taxon>
    </lineage>
</organism>
<feature type="non-terminal residue" evidence="1">
    <location>
        <position position="51"/>
    </location>
</feature>
<dbReference type="EMBL" id="BARS01030765">
    <property type="protein sequence ID" value="GAG25558.1"/>
    <property type="molecule type" value="Genomic_DNA"/>
</dbReference>
<dbReference type="AlphaFoldDB" id="X0WM29"/>
<protein>
    <recommendedName>
        <fullName evidence="2">Isopropylmalate dehydrogenase-like domain-containing protein</fullName>
    </recommendedName>
</protein>
<accession>X0WM29</accession>
<reference evidence="1" key="1">
    <citation type="journal article" date="2014" name="Front. Microbiol.">
        <title>High frequency of phylogenetically diverse reductive dehalogenase-homologous genes in deep subseafloor sedimentary metagenomes.</title>
        <authorList>
            <person name="Kawai M."/>
            <person name="Futagami T."/>
            <person name="Toyoda A."/>
            <person name="Takaki Y."/>
            <person name="Nishi S."/>
            <person name="Hori S."/>
            <person name="Arai W."/>
            <person name="Tsubouchi T."/>
            <person name="Morono Y."/>
            <person name="Uchiyama I."/>
            <person name="Ito T."/>
            <person name="Fujiyama A."/>
            <person name="Inagaki F."/>
            <person name="Takami H."/>
        </authorList>
    </citation>
    <scope>NUCLEOTIDE SEQUENCE</scope>
    <source>
        <strain evidence="1">Expedition CK06-06</strain>
    </source>
</reference>
<evidence type="ECO:0000313" key="1">
    <source>
        <dbReference type="EMBL" id="GAG25558.1"/>
    </source>
</evidence>